<evidence type="ECO:0008006" key="3">
    <source>
        <dbReference type="Google" id="ProtNLM"/>
    </source>
</evidence>
<name>A0A6N4TMC3_9FIRM</name>
<dbReference type="SUPFAM" id="SSF47413">
    <property type="entry name" value="lambda repressor-like DNA-binding domains"/>
    <property type="match status" value="1"/>
</dbReference>
<dbReference type="Proteomes" id="UP000464754">
    <property type="component" value="Chromosome"/>
</dbReference>
<protein>
    <recommendedName>
        <fullName evidence="3">HTH cro/C1-type domain-containing protein</fullName>
    </recommendedName>
</protein>
<dbReference type="InterPro" id="IPR010982">
    <property type="entry name" value="Lambda_DNA-bd_dom_sf"/>
</dbReference>
<sequence>MLKDKLKALLLLSGVTQKDLCEHYNISKQQQSNKINNASYKLNELVELAILTNTKLAFIDENNNPVVIFNEEDIKK</sequence>
<organism evidence="1 2">
    <name type="scientific">Amedibacterium intestinale</name>
    <dbReference type="NCBI Taxonomy" id="2583452"/>
    <lineage>
        <taxon>Bacteria</taxon>
        <taxon>Bacillati</taxon>
        <taxon>Bacillota</taxon>
        <taxon>Erysipelotrichia</taxon>
        <taxon>Erysipelotrichales</taxon>
        <taxon>Erysipelotrichaceae</taxon>
        <taxon>Amedibacterium</taxon>
    </lineage>
</organism>
<evidence type="ECO:0000313" key="1">
    <source>
        <dbReference type="EMBL" id="BBK23899.1"/>
    </source>
</evidence>
<gene>
    <name evidence="1" type="ORF">Aargi30884_28020</name>
</gene>
<evidence type="ECO:0000313" key="2">
    <source>
        <dbReference type="Proteomes" id="UP000464754"/>
    </source>
</evidence>
<dbReference type="RefSeq" id="WP_163052588.1">
    <property type="nucleotide sequence ID" value="NZ_AP019695.1"/>
</dbReference>
<dbReference type="AlphaFoldDB" id="A0A6N4TMC3"/>
<keyword evidence="2" id="KW-1185">Reference proteome</keyword>
<proteinExistence type="predicted"/>
<reference evidence="2" key="1">
    <citation type="submission" date="2019-05" db="EMBL/GenBank/DDBJ databases">
        <title>Complete genome sequencing of Absiella argi strain JCM 30884.</title>
        <authorList>
            <person name="Sakamoto M."/>
            <person name="Murakami T."/>
            <person name="Mori H."/>
        </authorList>
    </citation>
    <scope>NUCLEOTIDE SEQUENCE [LARGE SCALE GENOMIC DNA]</scope>
    <source>
        <strain evidence="2">JCM 30884</strain>
    </source>
</reference>
<dbReference type="GO" id="GO:0003677">
    <property type="term" value="F:DNA binding"/>
    <property type="evidence" value="ECO:0007669"/>
    <property type="project" value="InterPro"/>
</dbReference>
<dbReference type="KEGG" id="aarg:Aargi30884_28020"/>
<dbReference type="EMBL" id="AP019695">
    <property type="protein sequence ID" value="BBK23899.1"/>
    <property type="molecule type" value="Genomic_DNA"/>
</dbReference>
<accession>A0A6N4TMC3</accession>